<dbReference type="AlphaFoldDB" id="A0A0F9YF46"/>
<proteinExistence type="predicted"/>
<evidence type="ECO:0000256" key="1">
    <source>
        <dbReference type="SAM" id="SignalP"/>
    </source>
</evidence>
<feature type="signal peptide" evidence="1">
    <location>
        <begin position="1"/>
        <end position="23"/>
    </location>
</feature>
<dbReference type="InterPro" id="IPR029058">
    <property type="entry name" value="AB_hydrolase_fold"/>
</dbReference>
<evidence type="ECO:0000313" key="3">
    <source>
        <dbReference type="Proteomes" id="UP000034934"/>
    </source>
</evidence>
<evidence type="ECO:0000313" key="2">
    <source>
        <dbReference type="EMBL" id="KKP30043.1"/>
    </source>
</evidence>
<name>A0A0F9YF46_9BACT</name>
<protein>
    <submittedName>
        <fullName evidence="2">Uncharacterized protein</fullName>
    </submittedName>
</protein>
<dbReference type="Proteomes" id="UP000034934">
    <property type="component" value="Unassembled WGS sequence"/>
</dbReference>
<comment type="caution">
    <text evidence="2">The sequence shown here is derived from an EMBL/GenBank/DDBJ whole genome shotgun (WGS) entry which is preliminary data.</text>
</comment>
<organism evidence="2 3">
    <name type="scientific">Candidatus Nomurabacteria bacterium GW2011_GWF1_31_48</name>
    <dbReference type="NCBI Taxonomy" id="1618767"/>
    <lineage>
        <taxon>Bacteria</taxon>
        <taxon>Candidatus Nomuraibacteriota</taxon>
    </lineage>
</organism>
<accession>A0A0F9YF46</accession>
<feature type="chain" id="PRO_5002530456" evidence="1">
    <location>
        <begin position="24"/>
        <end position="212"/>
    </location>
</feature>
<reference evidence="2 3" key="1">
    <citation type="journal article" date="2015" name="Nature">
        <title>rRNA introns, odd ribosomes, and small enigmatic genomes across a large radiation of phyla.</title>
        <authorList>
            <person name="Brown C.T."/>
            <person name="Hug L.A."/>
            <person name="Thomas B.C."/>
            <person name="Sharon I."/>
            <person name="Castelle C.J."/>
            <person name="Singh A."/>
            <person name="Wilkins M.J."/>
            <person name="Williams K.H."/>
            <person name="Banfield J.F."/>
        </authorList>
    </citation>
    <scope>NUCLEOTIDE SEQUENCE [LARGE SCALE GENOMIC DNA]</scope>
</reference>
<dbReference type="SUPFAM" id="SSF53474">
    <property type="entry name" value="alpha/beta-Hydrolases"/>
    <property type="match status" value="1"/>
</dbReference>
<gene>
    <name evidence="2" type="ORF">UR19_C0005G0045</name>
</gene>
<sequence>MKNRILFIFILISLFSLSSRVFASGLCSQNGYTIATINGIFTNEDGAKENRNNLKKGLPLTYNNQPLTVDYLYNPTHLAGLGDVFDAIAQGAFFQRSDYDLTEMLNDASQKIGTQKLLLVGHSQGNFYTNNFYDKVSSRPGGIPGRSISVYGVASPAGYVDGGGKYLTSNTDEVINFVREKNTIDVLSPNIHIPLQASDGNGHSFSDVYLKY</sequence>
<dbReference type="EMBL" id="LBOG01000005">
    <property type="protein sequence ID" value="KKP30043.1"/>
    <property type="molecule type" value="Genomic_DNA"/>
</dbReference>
<keyword evidence="1" id="KW-0732">Signal</keyword>